<evidence type="ECO:0000313" key="2">
    <source>
        <dbReference type="Proteomes" id="UP000051010"/>
    </source>
</evidence>
<dbReference type="InterPro" id="IPR008767">
    <property type="entry name" value="Phage_SPP1_head-tail_adaptor"/>
</dbReference>
<comment type="caution">
    <text evidence="1">The sequence shown here is derived from an EMBL/GenBank/DDBJ whole genome shotgun (WGS) entry which is preliminary data.</text>
</comment>
<gene>
    <name evidence="1" type="ORF">FD47_GL002196</name>
</gene>
<dbReference type="Pfam" id="PF05521">
    <property type="entry name" value="Phage_HCP"/>
    <property type="match status" value="1"/>
</dbReference>
<sequence length="110" mass="12600">MKKYNLARLNKRAEFGTYTEQINENTGMSQQTFQPSFSLWFGNYTQTIQEQLTLTGNNITDSKMIVIRHNDQVSGTYIVRIDESLYKVSNIASDDGIDSFDVITLVKYGE</sequence>
<dbReference type="AlphaFoldDB" id="A0A0R1YRH7"/>
<accession>A0A0R1YRH7</accession>
<organism evidence="1 2">
    <name type="scientific">Lentilactobacillus parafarraginis DSM 18390 = JCM 14109</name>
    <dbReference type="NCBI Taxonomy" id="1423786"/>
    <lineage>
        <taxon>Bacteria</taxon>
        <taxon>Bacillati</taxon>
        <taxon>Bacillota</taxon>
        <taxon>Bacilli</taxon>
        <taxon>Lactobacillales</taxon>
        <taxon>Lactobacillaceae</taxon>
        <taxon>Lentilactobacillus</taxon>
    </lineage>
</organism>
<dbReference type="RefSeq" id="WP_054735680.1">
    <property type="nucleotide sequence ID" value="NZ_AZFZ01000050.1"/>
</dbReference>
<reference evidence="1 2" key="1">
    <citation type="journal article" date="2015" name="Genome Announc.">
        <title>Expanding the biotechnology potential of lactobacilli through comparative genomics of 213 strains and associated genera.</title>
        <authorList>
            <person name="Sun Z."/>
            <person name="Harris H.M."/>
            <person name="McCann A."/>
            <person name="Guo C."/>
            <person name="Argimon S."/>
            <person name="Zhang W."/>
            <person name="Yang X."/>
            <person name="Jeffery I.B."/>
            <person name="Cooney J.C."/>
            <person name="Kagawa T.F."/>
            <person name="Liu W."/>
            <person name="Song Y."/>
            <person name="Salvetti E."/>
            <person name="Wrobel A."/>
            <person name="Rasinkangas P."/>
            <person name="Parkhill J."/>
            <person name="Rea M.C."/>
            <person name="O'Sullivan O."/>
            <person name="Ritari J."/>
            <person name="Douillard F.P."/>
            <person name="Paul Ross R."/>
            <person name="Yang R."/>
            <person name="Briner A.E."/>
            <person name="Felis G.E."/>
            <person name="de Vos W.M."/>
            <person name="Barrangou R."/>
            <person name="Klaenhammer T.R."/>
            <person name="Caufield P.W."/>
            <person name="Cui Y."/>
            <person name="Zhang H."/>
            <person name="O'Toole P.W."/>
        </authorList>
    </citation>
    <scope>NUCLEOTIDE SEQUENCE [LARGE SCALE GENOMIC DNA]</scope>
    <source>
        <strain evidence="1 2">DSM 18390</strain>
    </source>
</reference>
<evidence type="ECO:0000313" key="1">
    <source>
        <dbReference type="EMBL" id="KRM41852.1"/>
    </source>
</evidence>
<proteinExistence type="predicted"/>
<dbReference type="EMBL" id="AZFZ01000050">
    <property type="protein sequence ID" value="KRM41852.1"/>
    <property type="molecule type" value="Genomic_DNA"/>
</dbReference>
<name>A0A0R1YRH7_9LACO</name>
<dbReference type="Proteomes" id="UP000051010">
    <property type="component" value="Unassembled WGS sequence"/>
</dbReference>
<dbReference type="PATRIC" id="fig|1423786.4.peg.2308"/>
<dbReference type="NCBIfam" id="TIGR01563">
    <property type="entry name" value="gp16_SPP1"/>
    <property type="match status" value="1"/>
</dbReference>
<protein>
    <submittedName>
        <fullName evidence="1">Phage head-tail adaptor</fullName>
    </submittedName>
</protein>